<dbReference type="Proteomes" id="UP000521075">
    <property type="component" value="Unassembled WGS sequence"/>
</dbReference>
<gene>
    <name evidence="2" type="ORF">HNR14_003630</name>
</gene>
<proteinExistence type="predicted"/>
<comment type="caution">
    <text evidence="2">The sequence shown here is derived from an EMBL/GenBank/DDBJ whole genome shotgun (WGS) entry which is preliminary data.</text>
</comment>
<name>A0A853DVX2_9MICO</name>
<dbReference type="AlphaFoldDB" id="A0A853DVX2"/>
<dbReference type="EMBL" id="JACCHJ010000001">
    <property type="protein sequence ID" value="NYK11749.1"/>
    <property type="molecule type" value="Genomic_DNA"/>
</dbReference>
<feature type="region of interest" description="Disordered" evidence="1">
    <location>
        <begin position="1"/>
        <end position="39"/>
    </location>
</feature>
<dbReference type="RefSeq" id="WP_179702113.1">
    <property type="nucleotide sequence ID" value="NZ_BAAAHA010000002.1"/>
</dbReference>
<evidence type="ECO:0000256" key="1">
    <source>
        <dbReference type="SAM" id="MobiDB-lite"/>
    </source>
</evidence>
<evidence type="ECO:0000313" key="3">
    <source>
        <dbReference type="Proteomes" id="UP000521075"/>
    </source>
</evidence>
<protein>
    <submittedName>
        <fullName evidence="2">Uncharacterized protein</fullName>
    </submittedName>
</protein>
<evidence type="ECO:0000313" key="2">
    <source>
        <dbReference type="EMBL" id="NYK11749.1"/>
    </source>
</evidence>
<keyword evidence="3" id="KW-1185">Reference proteome</keyword>
<reference evidence="2 3" key="1">
    <citation type="submission" date="2020-07" db="EMBL/GenBank/DDBJ databases">
        <title>Sequencing the genomes of 1000 actinobacteria strains.</title>
        <authorList>
            <person name="Klenk H.-P."/>
        </authorList>
    </citation>
    <scope>NUCLEOTIDE SEQUENCE [LARGE SCALE GENOMIC DNA]</scope>
    <source>
        <strain evidence="2 3">DSM 15166</strain>
    </source>
</reference>
<organism evidence="2 3">
    <name type="scientific">Leifsonia naganoensis</name>
    <dbReference type="NCBI Taxonomy" id="150025"/>
    <lineage>
        <taxon>Bacteria</taxon>
        <taxon>Bacillati</taxon>
        <taxon>Actinomycetota</taxon>
        <taxon>Actinomycetes</taxon>
        <taxon>Micrococcales</taxon>
        <taxon>Microbacteriaceae</taxon>
        <taxon>Leifsonia</taxon>
    </lineage>
</organism>
<accession>A0A853DVX2</accession>
<sequence length="204" mass="21652">MPTRSAFSPAGDVYAVVEPDPGANNQVPPSPAVYTTPPDTVLNDPAPANPYAQLFAPIVEVEPVVAANELYVAPIDTEPEMPGRSRPRVVTIRFPVPTSTLADTRSETAKPQRVAFGLAPVCPVAVGRAGNPNRTTACAGDTVATTNATAATPVNTPKRERRELRKRITTCQTRPPKRNGLRDPAGTRVSTNRACVIDTGARPH</sequence>